<reference evidence="1" key="1">
    <citation type="submission" date="2016-08" db="EMBL/GenBank/DDBJ databases">
        <title>Complete Genome Seqeunce of Paenibacillus sp. BIHB 4019 from tea rhizoplane.</title>
        <authorList>
            <person name="Thakur R."/>
            <person name="Swarnkar M.K."/>
            <person name="Gulati A."/>
        </authorList>
    </citation>
    <scope>NUCLEOTIDE SEQUENCE [LARGE SCALE GENOMIC DNA]</scope>
    <source>
        <strain evidence="1">BIHB4019</strain>
    </source>
</reference>
<evidence type="ECO:0000313" key="1">
    <source>
        <dbReference type="EMBL" id="ANY67591.1"/>
    </source>
</evidence>
<organism evidence="1">
    <name type="scientific">Paenibacillus sp. BIHB 4019</name>
    <dbReference type="NCBI Taxonomy" id="1870819"/>
    <lineage>
        <taxon>Bacteria</taxon>
        <taxon>Bacillati</taxon>
        <taxon>Bacillota</taxon>
        <taxon>Bacilli</taxon>
        <taxon>Bacillales</taxon>
        <taxon>Paenibacillaceae</taxon>
        <taxon>Paenibacillus</taxon>
    </lineage>
</organism>
<proteinExistence type="predicted"/>
<dbReference type="RefSeq" id="WP_099518776.1">
    <property type="nucleotide sequence ID" value="NZ_CP016808.1"/>
</dbReference>
<dbReference type="AlphaFoldDB" id="A0A1B2DIR4"/>
<protein>
    <submittedName>
        <fullName evidence="1">Uncharacterized protein</fullName>
    </submittedName>
</protein>
<dbReference type="EMBL" id="CP016808">
    <property type="protein sequence ID" value="ANY67591.1"/>
    <property type="molecule type" value="Genomic_DNA"/>
</dbReference>
<gene>
    <name evidence="1" type="ORF">BBD42_14740</name>
</gene>
<name>A0A1B2DIR4_9BACL</name>
<accession>A0A1B2DIR4</accession>
<sequence>MIVWKDGNYETGSWLTAESYEGSDHYFIDEATDEGEALAVKLQRLYPYFKLIVENGELKDVEPREKTAEELAALNAPLSKTLEQKRIEQLEVSNLALMEVVAELYEKVIDGR</sequence>